<feature type="domain" description="Aminoglycoside phosphotransferase" evidence="2">
    <location>
        <begin position="60"/>
        <end position="233"/>
    </location>
</feature>
<dbReference type="AlphaFoldDB" id="A0A0G1P4B9"/>
<accession>A0A0G1P4B9</accession>
<reference evidence="3 4" key="1">
    <citation type="journal article" date="2015" name="Nature">
        <title>rRNA introns, odd ribosomes, and small enigmatic genomes across a large radiation of phyla.</title>
        <authorList>
            <person name="Brown C.T."/>
            <person name="Hug L.A."/>
            <person name="Thomas B.C."/>
            <person name="Sharon I."/>
            <person name="Castelle C.J."/>
            <person name="Singh A."/>
            <person name="Wilkins M.J."/>
            <person name="Williams K.H."/>
            <person name="Banfield J.F."/>
        </authorList>
    </citation>
    <scope>NUCLEOTIDE SEQUENCE [LARGE SCALE GENOMIC DNA]</scope>
</reference>
<evidence type="ECO:0000256" key="1">
    <source>
        <dbReference type="SAM" id="MobiDB-lite"/>
    </source>
</evidence>
<dbReference type="Proteomes" id="UP000033966">
    <property type="component" value="Unassembled WGS sequence"/>
</dbReference>
<evidence type="ECO:0000313" key="3">
    <source>
        <dbReference type="EMBL" id="KKT91254.1"/>
    </source>
</evidence>
<dbReference type="InterPro" id="IPR011009">
    <property type="entry name" value="Kinase-like_dom_sf"/>
</dbReference>
<dbReference type="InterPro" id="IPR002575">
    <property type="entry name" value="Aminoglycoside_PTrfase"/>
</dbReference>
<proteinExistence type="predicted"/>
<evidence type="ECO:0000313" key="4">
    <source>
        <dbReference type="Proteomes" id="UP000033966"/>
    </source>
</evidence>
<gene>
    <name evidence="3" type="ORF">UW92_C0015G0004</name>
</gene>
<evidence type="ECO:0000259" key="2">
    <source>
        <dbReference type="Pfam" id="PF01636"/>
    </source>
</evidence>
<dbReference type="Pfam" id="PF01636">
    <property type="entry name" value="APH"/>
    <property type="match status" value="1"/>
</dbReference>
<protein>
    <recommendedName>
        <fullName evidence="2">Aminoglycoside phosphotransferase domain-containing protein</fullName>
    </recommendedName>
</protein>
<sequence length="334" mass="38010">MKSFEDPLNGKEGTRDPIEEEREPKIISLNGENWAYIKKREFHGSVFRSSDGSKYLRIGNVDDINTEFTFVRRLYQGGFPVPEALEQGEILGSGYYIERSIGDVPLSDKFRDEYALQGKVGSDTFEAFCNTMCQFLSAQLEPRNHIAAQSGLQKNIGLVRVLEENPDMDTELIESCVKKAESRLRSLPKSLAHGDLSPRNTLEKGVIDFEFGFVAPVGYDVFTALLVERFWNFPGGDGKLQHEFDLSDEQISYYFKKVGAIADRYGVGECATLIDEFILFKSIWSLANEKQTSIQSGSTTKLSFRKKILKYCMENYLRGEQINTNEFKKLHTNY</sequence>
<dbReference type="SUPFAM" id="SSF56112">
    <property type="entry name" value="Protein kinase-like (PK-like)"/>
    <property type="match status" value="1"/>
</dbReference>
<comment type="caution">
    <text evidence="3">The sequence shown here is derived from an EMBL/GenBank/DDBJ whole genome shotgun (WGS) entry which is preliminary data.</text>
</comment>
<organism evidence="3 4">
    <name type="scientific">Candidatus Jorgensenbacteria bacterium GW2011_GWA2_45_13</name>
    <dbReference type="NCBI Taxonomy" id="1618662"/>
    <lineage>
        <taxon>Bacteria</taxon>
        <taxon>Candidatus Joergenseniibacteriota</taxon>
    </lineage>
</organism>
<name>A0A0G1P4B9_9BACT</name>
<feature type="region of interest" description="Disordered" evidence="1">
    <location>
        <begin position="1"/>
        <end position="22"/>
    </location>
</feature>
<dbReference type="EMBL" id="LCKF01000015">
    <property type="protein sequence ID" value="KKT91254.1"/>
    <property type="molecule type" value="Genomic_DNA"/>
</dbReference>